<reference evidence="2 3" key="1">
    <citation type="submission" date="2019-02" db="EMBL/GenBank/DDBJ databases">
        <title>Deep-cultivation of Planctomycetes and their phenomic and genomic characterization uncovers novel biology.</title>
        <authorList>
            <person name="Wiegand S."/>
            <person name="Jogler M."/>
            <person name="Boedeker C."/>
            <person name="Pinto D."/>
            <person name="Vollmers J."/>
            <person name="Rivas-Marin E."/>
            <person name="Kohn T."/>
            <person name="Peeters S.H."/>
            <person name="Heuer A."/>
            <person name="Rast P."/>
            <person name="Oberbeckmann S."/>
            <person name="Bunk B."/>
            <person name="Jeske O."/>
            <person name="Meyerdierks A."/>
            <person name="Storesund J.E."/>
            <person name="Kallscheuer N."/>
            <person name="Luecker S."/>
            <person name="Lage O.M."/>
            <person name="Pohl T."/>
            <person name="Merkel B.J."/>
            <person name="Hornburger P."/>
            <person name="Mueller R.-W."/>
            <person name="Bruemmer F."/>
            <person name="Labrenz M."/>
            <person name="Spormann A.M."/>
            <person name="Op den Camp H."/>
            <person name="Overmann J."/>
            <person name="Amann R."/>
            <person name="Jetten M.S.M."/>
            <person name="Mascher T."/>
            <person name="Medema M.H."/>
            <person name="Devos D.P."/>
            <person name="Kaster A.-K."/>
            <person name="Ovreas L."/>
            <person name="Rohde M."/>
            <person name="Galperin M.Y."/>
            <person name="Jogler C."/>
        </authorList>
    </citation>
    <scope>NUCLEOTIDE SEQUENCE [LARGE SCALE GENOMIC DNA]</scope>
    <source>
        <strain evidence="2 3">TBK1r</strain>
    </source>
</reference>
<evidence type="ECO:0000256" key="1">
    <source>
        <dbReference type="SAM" id="SignalP"/>
    </source>
</evidence>
<protein>
    <submittedName>
        <fullName evidence="2">Efflux pump membrane fusion protein</fullName>
    </submittedName>
</protein>
<gene>
    <name evidence="2" type="ORF">TBK1r_32620</name>
</gene>
<dbReference type="RefSeq" id="WP_419581389.1">
    <property type="nucleotide sequence ID" value="NZ_CP036432.1"/>
</dbReference>
<evidence type="ECO:0000313" key="2">
    <source>
        <dbReference type="EMBL" id="QDV84317.1"/>
    </source>
</evidence>
<organism evidence="2 3">
    <name type="scientific">Stieleria magnilauensis</name>
    <dbReference type="NCBI Taxonomy" id="2527963"/>
    <lineage>
        <taxon>Bacteria</taxon>
        <taxon>Pseudomonadati</taxon>
        <taxon>Planctomycetota</taxon>
        <taxon>Planctomycetia</taxon>
        <taxon>Pirellulales</taxon>
        <taxon>Pirellulaceae</taxon>
        <taxon>Stieleria</taxon>
    </lineage>
</organism>
<feature type="chain" id="PRO_5046444278" evidence="1">
    <location>
        <begin position="40"/>
        <end position="323"/>
    </location>
</feature>
<keyword evidence="1" id="KW-0732">Signal</keyword>
<dbReference type="PANTHER" id="PTHR30469">
    <property type="entry name" value="MULTIDRUG RESISTANCE PROTEIN MDTA"/>
    <property type="match status" value="1"/>
</dbReference>
<accession>A0ABX5XRQ1</accession>
<dbReference type="Proteomes" id="UP000318081">
    <property type="component" value="Chromosome"/>
</dbReference>
<dbReference type="EMBL" id="CP036432">
    <property type="protein sequence ID" value="QDV84317.1"/>
    <property type="molecule type" value="Genomic_DNA"/>
</dbReference>
<evidence type="ECO:0000313" key="3">
    <source>
        <dbReference type="Proteomes" id="UP000318081"/>
    </source>
</evidence>
<feature type="signal peptide" evidence="1">
    <location>
        <begin position="1"/>
        <end position="39"/>
    </location>
</feature>
<proteinExistence type="predicted"/>
<dbReference type="SUPFAM" id="SSF111369">
    <property type="entry name" value="HlyD-like secretion proteins"/>
    <property type="match status" value="1"/>
</dbReference>
<dbReference type="Gene3D" id="2.40.30.170">
    <property type="match status" value="1"/>
</dbReference>
<sequence length="323" mass="34658">MSLTIPRPRPLSFRSVIWIAGFALSIAPLLMLSASSVSAQTDESSDVETKVDADAESPSDALVIEDAQTSLIKNAFIAAPLPGVVSSVDVQEGDQVQVDAVLIRLQEDLAEKELVAAKAALDAARLESDNDVNLRYAKRTLQVREHEMQQSRLANQAYPGAVSDFELEEIRLKVDQAALAIEQARHDLMVAAAAAVEKQAAVSIAQTRLEQHTVRTRVEGMVAEIDVQPGEWVEAGEPIVRILSLDPIRVEGFVDGKKHGPQLVGRAVQFTPAGANDGEPLRGRVTFVSPEMHPVTGQVRLWATVDNPDGKIGSGASGALVVE</sequence>
<keyword evidence="3" id="KW-1185">Reference proteome</keyword>
<dbReference type="Gene3D" id="2.40.50.100">
    <property type="match status" value="2"/>
</dbReference>
<name>A0ABX5XRQ1_9BACT</name>